<reference evidence="2 3" key="1">
    <citation type="journal article" date="2023" name="Sci. Data">
        <title>Genome assembly of the Korean intertidal mud-creeper Batillaria attramentaria.</title>
        <authorList>
            <person name="Patra A.K."/>
            <person name="Ho P.T."/>
            <person name="Jun S."/>
            <person name="Lee S.J."/>
            <person name="Kim Y."/>
            <person name="Won Y.J."/>
        </authorList>
    </citation>
    <scope>NUCLEOTIDE SEQUENCE [LARGE SCALE GENOMIC DNA]</scope>
    <source>
        <strain evidence="2">Wonlab-2016</strain>
    </source>
</reference>
<accession>A0ABD0KPN2</accession>
<evidence type="ECO:0000313" key="2">
    <source>
        <dbReference type="EMBL" id="KAK7488878.1"/>
    </source>
</evidence>
<protein>
    <submittedName>
        <fullName evidence="2">Uncharacterized protein</fullName>
    </submittedName>
</protein>
<dbReference type="EMBL" id="JACVVK020000145">
    <property type="protein sequence ID" value="KAK7488878.1"/>
    <property type="molecule type" value="Genomic_DNA"/>
</dbReference>
<feature type="non-terminal residue" evidence="2">
    <location>
        <position position="56"/>
    </location>
</feature>
<gene>
    <name evidence="2" type="ORF">BaRGS_00019835</name>
</gene>
<evidence type="ECO:0000313" key="3">
    <source>
        <dbReference type="Proteomes" id="UP001519460"/>
    </source>
</evidence>
<dbReference type="Proteomes" id="UP001519460">
    <property type="component" value="Unassembled WGS sequence"/>
</dbReference>
<organism evidence="2 3">
    <name type="scientific">Batillaria attramentaria</name>
    <dbReference type="NCBI Taxonomy" id="370345"/>
    <lineage>
        <taxon>Eukaryota</taxon>
        <taxon>Metazoa</taxon>
        <taxon>Spiralia</taxon>
        <taxon>Lophotrochozoa</taxon>
        <taxon>Mollusca</taxon>
        <taxon>Gastropoda</taxon>
        <taxon>Caenogastropoda</taxon>
        <taxon>Sorbeoconcha</taxon>
        <taxon>Cerithioidea</taxon>
        <taxon>Batillariidae</taxon>
        <taxon>Batillaria</taxon>
    </lineage>
</organism>
<comment type="caution">
    <text evidence="2">The sequence shown here is derived from an EMBL/GenBank/DDBJ whole genome shotgun (WGS) entry which is preliminary data.</text>
</comment>
<sequence length="56" mass="5730">MQRRSSLSRAGDGTGAVPRVTRRAAASQGHITGQGVIPPAWRPAGPGRGRGRASPV</sequence>
<dbReference type="AlphaFoldDB" id="A0ABD0KPN2"/>
<name>A0ABD0KPN2_9CAEN</name>
<proteinExistence type="predicted"/>
<keyword evidence="3" id="KW-1185">Reference proteome</keyword>
<feature type="region of interest" description="Disordered" evidence="1">
    <location>
        <begin position="1"/>
        <end position="56"/>
    </location>
</feature>
<evidence type="ECO:0000256" key="1">
    <source>
        <dbReference type="SAM" id="MobiDB-lite"/>
    </source>
</evidence>